<evidence type="ECO:0000313" key="7">
    <source>
        <dbReference type="Proteomes" id="UP000467840"/>
    </source>
</evidence>
<evidence type="ECO:0000256" key="1">
    <source>
        <dbReference type="ARBA" id="ARBA00004370"/>
    </source>
</evidence>
<keyword evidence="3" id="KW-1133">Transmembrane helix</keyword>
<dbReference type="Pfam" id="PF01094">
    <property type="entry name" value="ANF_receptor"/>
    <property type="match status" value="1"/>
</dbReference>
<organism evidence="6 7">
    <name type="scientific">Hevea brasiliensis</name>
    <name type="common">Para rubber tree</name>
    <name type="synonym">Siphonia brasiliensis</name>
    <dbReference type="NCBI Taxonomy" id="3981"/>
    <lineage>
        <taxon>Eukaryota</taxon>
        <taxon>Viridiplantae</taxon>
        <taxon>Streptophyta</taxon>
        <taxon>Embryophyta</taxon>
        <taxon>Tracheophyta</taxon>
        <taxon>Spermatophyta</taxon>
        <taxon>Magnoliopsida</taxon>
        <taxon>eudicotyledons</taxon>
        <taxon>Gunneridae</taxon>
        <taxon>Pentapetalae</taxon>
        <taxon>rosids</taxon>
        <taxon>fabids</taxon>
        <taxon>Malpighiales</taxon>
        <taxon>Euphorbiaceae</taxon>
        <taxon>Crotonoideae</taxon>
        <taxon>Micrandreae</taxon>
        <taxon>Hevea</taxon>
    </lineage>
</organism>
<dbReference type="InterPro" id="IPR001828">
    <property type="entry name" value="ANF_lig-bd_rcpt"/>
</dbReference>
<reference evidence="6 7" key="1">
    <citation type="journal article" date="2020" name="Mol. Plant">
        <title>The Chromosome-Based Rubber Tree Genome Provides New Insights into Spurge Genome Evolution and Rubber Biosynthesis.</title>
        <authorList>
            <person name="Liu J."/>
            <person name="Shi C."/>
            <person name="Shi C.C."/>
            <person name="Li W."/>
            <person name="Zhang Q.J."/>
            <person name="Zhang Y."/>
            <person name="Li K."/>
            <person name="Lu H.F."/>
            <person name="Shi C."/>
            <person name="Zhu S.T."/>
            <person name="Xiao Z.Y."/>
            <person name="Nan H."/>
            <person name="Yue Y."/>
            <person name="Zhu X.G."/>
            <person name="Wu Y."/>
            <person name="Hong X.N."/>
            <person name="Fan G.Y."/>
            <person name="Tong Y."/>
            <person name="Zhang D."/>
            <person name="Mao C.L."/>
            <person name="Liu Y.L."/>
            <person name="Hao S.J."/>
            <person name="Liu W.Q."/>
            <person name="Lv M.Q."/>
            <person name="Zhang H.B."/>
            <person name="Liu Y."/>
            <person name="Hu-Tang G.R."/>
            <person name="Wang J.P."/>
            <person name="Wang J.H."/>
            <person name="Sun Y.H."/>
            <person name="Ni S.B."/>
            <person name="Chen W.B."/>
            <person name="Zhang X.C."/>
            <person name="Jiao Y.N."/>
            <person name="Eichler E.E."/>
            <person name="Li G.H."/>
            <person name="Liu X."/>
            <person name="Gao L.Z."/>
        </authorList>
    </citation>
    <scope>NUCLEOTIDE SEQUENCE [LARGE SCALE GENOMIC DNA]</scope>
    <source>
        <strain evidence="7">cv. GT1</strain>
        <tissue evidence="6">Leaf</tissue>
    </source>
</reference>
<comment type="caution">
    <text evidence="6">The sequence shown here is derived from an EMBL/GenBank/DDBJ whole genome shotgun (WGS) entry which is preliminary data.</text>
</comment>
<evidence type="ECO:0000256" key="2">
    <source>
        <dbReference type="ARBA" id="ARBA00022692"/>
    </source>
</evidence>
<name>A0A6A6NF18_HEVBR</name>
<evidence type="ECO:0000256" key="3">
    <source>
        <dbReference type="ARBA" id="ARBA00022989"/>
    </source>
</evidence>
<accession>A0A6A6NF18</accession>
<feature type="domain" description="Receptor ligand binding region" evidence="5">
    <location>
        <begin position="29"/>
        <end position="255"/>
    </location>
</feature>
<evidence type="ECO:0000256" key="4">
    <source>
        <dbReference type="ARBA" id="ARBA00023136"/>
    </source>
</evidence>
<sequence length="292" mass="32668">MVMAQHTTTPVNVGVVLYDFENWVGKMWLSCINISLSDFYATHAHYKTRMLLNTRNSMADVFGAAAAGLDLIKNAEVQAILGPVTSMQANFVVELGQKAQVPIISFSASSPFLTSIKSPYFFQATQNDKSQVKAICAIIQAFGWREAVPIYVDNLYGVGFIPYLMEALQAVDTLVPYQSAISPSANDDQIVRELYKLMTMQTRVFIVHIFPSLGARLFIKAKEIGMMSEGYVWIMTDGMTNLLSSLDPSAIDSMQGHWAYNLTLREQKSLKSFEFDGKRNSINIIQIWLMQS</sequence>
<dbReference type="InterPro" id="IPR015683">
    <property type="entry name" value="Ionotropic_Glu_rcpt"/>
</dbReference>
<comment type="subcellular location">
    <subcellularLocation>
        <location evidence="1">Membrane</location>
    </subcellularLocation>
</comment>
<dbReference type="Proteomes" id="UP000467840">
    <property type="component" value="Chromosome 11"/>
</dbReference>
<dbReference type="GO" id="GO:0016020">
    <property type="term" value="C:membrane"/>
    <property type="evidence" value="ECO:0007669"/>
    <property type="project" value="UniProtKB-SubCell"/>
</dbReference>
<keyword evidence="4" id="KW-0472">Membrane</keyword>
<dbReference type="PANTHER" id="PTHR34836:SF1">
    <property type="entry name" value="OS09G0428600 PROTEIN"/>
    <property type="match status" value="1"/>
</dbReference>
<keyword evidence="7" id="KW-1185">Reference proteome</keyword>
<dbReference type="SUPFAM" id="SSF53822">
    <property type="entry name" value="Periplasmic binding protein-like I"/>
    <property type="match status" value="1"/>
</dbReference>
<evidence type="ECO:0000313" key="6">
    <source>
        <dbReference type="EMBL" id="KAF2323736.1"/>
    </source>
</evidence>
<keyword evidence="2" id="KW-0812">Transmembrane</keyword>
<proteinExistence type="predicted"/>
<protein>
    <recommendedName>
        <fullName evidence="5">Receptor ligand binding region domain-containing protein</fullName>
    </recommendedName>
</protein>
<evidence type="ECO:0000259" key="5">
    <source>
        <dbReference type="Pfam" id="PF01094"/>
    </source>
</evidence>
<dbReference type="EMBL" id="JAAGAX010000002">
    <property type="protein sequence ID" value="KAF2323736.1"/>
    <property type="molecule type" value="Genomic_DNA"/>
</dbReference>
<gene>
    <name evidence="6" type="ORF">GH714_036767</name>
</gene>
<dbReference type="InterPro" id="IPR028082">
    <property type="entry name" value="Peripla_BP_I"/>
</dbReference>
<dbReference type="Gene3D" id="3.40.50.2300">
    <property type="match status" value="2"/>
</dbReference>
<dbReference type="FunFam" id="3.40.50.2300:FF:000081">
    <property type="entry name" value="Glutamate receptor"/>
    <property type="match status" value="1"/>
</dbReference>
<dbReference type="PANTHER" id="PTHR34836">
    <property type="entry name" value="OS06G0188250 PROTEIN"/>
    <property type="match status" value="1"/>
</dbReference>
<dbReference type="AlphaFoldDB" id="A0A6A6NF18"/>